<sequence>MKNLLGKLIISLIFFSILIGLFIFNPTGEKIEINEPATFLEESILSDMVILDYASNDRVIFHGYFGLFIYDIKSEKIISSLNLESIGMHYTQGDNYCDVTVDSNGQIVQLNTLAKEIMYTFNINENTLIKTKYKDMKNKSNIKLEPLEIRTDSKVHLTYGIEFDNGEIGYLDCLDSKIGSLEYIRGDKHYKLFKE</sequence>
<dbReference type="EMBL" id="CACRTO010000042">
    <property type="protein sequence ID" value="VYU58057.1"/>
    <property type="molecule type" value="Genomic_DNA"/>
</dbReference>
<feature type="transmembrane region" description="Helical" evidence="1">
    <location>
        <begin position="6"/>
        <end position="24"/>
    </location>
</feature>
<keyword evidence="1" id="KW-0812">Transmembrane</keyword>
<name>A0A6N3FZU9_9CLOT</name>
<evidence type="ECO:0000256" key="1">
    <source>
        <dbReference type="SAM" id="Phobius"/>
    </source>
</evidence>
<keyword evidence="1" id="KW-1133">Transmembrane helix</keyword>
<organism evidence="2">
    <name type="scientific">Clostridium tertium</name>
    <dbReference type="NCBI Taxonomy" id="1559"/>
    <lineage>
        <taxon>Bacteria</taxon>
        <taxon>Bacillati</taxon>
        <taxon>Bacillota</taxon>
        <taxon>Clostridia</taxon>
        <taxon>Eubacteriales</taxon>
        <taxon>Clostridiaceae</taxon>
        <taxon>Clostridium</taxon>
    </lineage>
</organism>
<gene>
    <name evidence="2" type="ORF">CTLFYP3_02952</name>
</gene>
<accession>A0A6N3FZU9</accession>
<protein>
    <submittedName>
        <fullName evidence="2">Uncharacterized protein</fullName>
    </submittedName>
</protein>
<evidence type="ECO:0000313" key="2">
    <source>
        <dbReference type="EMBL" id="VYU58057.1"/>
    </source>
</evidence>
<proteinExistence type="predicted"/>
<dbReference type="RefSeq" id="WP_156627389.1">
    <property type="nucleotide sequence ID" value="NZ_CACRTO010000042.1"/>
</dbReference>
<dbReference type="AlphaFoldDB" id="A0A6N3FZU9"/>
<keyword evidence="1" id="KW-0472">Membrane</keyword>
<reference evidence="2" key="1">
    <citation type="submission" date="2019-11" db="EMBL/GenBank/DDBJ databases">
        <authorList>
            <person name="Feng L."/>
        </authorList>
    </citation>
    <scope>NUCLEOTIDE SEQUENCE</scope>
    <source>
        <strain evidence="2">CTertiumLFYP3</strain>
    </source>
</reference>